<reference evidence="3 4" key="1">
    <citation type="submission" date="2021-03" db="EMBL/GenBank/DDBJ databases">
        <title>Sequencing the genomes of 1000 actinobacteria strains.</title>
        <authorList>
            <person name="Klenk H.-P."/>
        </authorList>
    </citation>
    <scope>NUCLEOTIDE SEQUENCE [LARGE SCALE GENOMIC DNA]</scope>
    <source>
        <strain evidence="3 4">DSM 12544</strain>
    </source>
</reference>
<feature type="region of interest" description="Disordered" evidence="1">
    <location>
        <begin position="24"/>
        <end position="67"/>
    </location>
</feature>
<dbReference type="EMBL" id="JAGINX010000001">
    <property type="protein sequence ID" value="MBP2319497.1"/>
    <property type="molecule type" value="Genomic_DNA"/>
</dbReference>
<feature type="region of interest" description="Disordered" evidence="1">
    <location>
        <begin position="115"/>
        <end position="143"/>
    </location>
</feature>
<comment type="caution">
    <text evidence="3">The sequence shown here is derived from an EMBL/GenBank/DDBJ whole genome shotgun (WGS) entry which is preliminary data.</text>
</comment>
<accession>A0ABS4T4V8</accession>
<organism evidence="3 4">
    <name type="scientific">Nesterenkonia lacusekhoensis</name>
    <dbReference type="NCBI Taxonomy" id="150832"/>
    <lineage>
        <taxon>Bacteria</taxon>
        <taxon>Bacillati</taxon>
        <taxon>Actinomycetota</taxon>
        <taxon>Actinomycetes</taxon>
        <taxon>Micrococcales</taxon>
        <taxon>Micrococcaceae</taxon>
        <taxon>Nesterenkonia</taxon>
    </lineage>
</organism>
<evidence type="ECO:0000256" key="2">
    <source>
        <dbReference type="SAM" id="SignalP"/>
    </source>
</evidence>
<evidence type="ECO:0000313" key="3">
    <source>
        <dbReference type="EMBL" id="MBP2319497.1"/>
    </source>
</evidence>
<evidence type="ECO:0000313" key="4">
    <source>
        <dbReference type="Proteomes" id="UP001519331"/>
    </source>
</evidence>
<keyword evidence="4" id="KW-1185">Reference proteome</keyword>
<gene>
    <name evidence="3" type="ORF">JOF45_002516</name>
</gene>
<evidence type="ECO:0008006" key="5">
    <source>
        <dbReference type="Google" id="ProtNLM"/>
    </source>
</evidence>
<evidence type="ECO:0000256" key="1">
    <source>
        <dbReference type="SAM" id="MobiDB-lite"/>
    </source>
</evidence>
<dbReference type="PROSITE" id="PS51257">
    <property type="entry name" value="PROKAR_LIPOPROTEIN"/>
    <property type="match status" value="1"/>
</dbReference>
<dbReference type="RefSeq" id="WP_210050953.1">
    <property type="nucleotide sequence ID" value="NZ_JAGINX010000001.1"/>
</dbReference>
<keyword evidence="2" id="KW-0732">Signal</keyword>
<dbReference type="Proteomes" id="UP001519331">
    <property type="component" value="Unassembled WGS sequence"/>
</dbReference>
<feature type="chain" id="PRO_5046503440" description="Peptidase A2 domain-containing protein" evidence="2">
    <location>
        <begin position="24"/>
        <end position="300"/>
    </location>
</feature>
<name>A0ABS4T4V8_9MICC</name>
<protein>
    <recommendedName>
        <fullName evidence="5">Peptidase A2 domain-containing protein</fullName>
    </recommendedName>
</protein>
<sequence>MKNHTTKIAGLSLAALLALTACGDGDDADTSNGDENGATEDNGGEETADEVFEFEAPVTESQQGPYDEATVQIPDELLENEPEYAENRVLESVTLRAAEAEAGQCALEADYNYSENVPEDPVDQRLSSGADFPNSSGHQLEPSNGEIVEELVTETIDQDTHDYRGATFTYGVVQDDPNLTYSKMLGVTQSEDAFSKESFSEDFSTVTHDLTCSGETAPIQFRTAEWEEESADEIGRNSTNLTDEGHQELVDTGATWTTMSVSSSAFAEVEAGVDSEGNITLYAPGIDGWEYDSNGNWISN</sequence>
<proteinExistence type="predicted"/>
<feature type="compositionally biased region" description="Acidic residues" evidence="1">
    <location>
        <begin position="42"/>
        <end position="53"/>
    </location>
</feature>
<feature type="signal peptide" evidence="2">
    <location>
        <begin position="1"/>
        <end position="23"/>
    </location>
</feature>
<feature type="compositionally biased region" description="Polar residues" evidence="1">
    <location>
        <begin position="133"/>
        <end position="142"/>
    </location>
</feature>